<comment type="caution">
    <text evidence="1">The sequence shown here is derived from an EMBL/GenBank/DDBJ whole genome shotgun (WGS) entry which is preliminary data.</text>
</comment>
<organism evidence="1 2">
    <name type="scientific">Eumeta variegata</name>
    <name type="common">Bagworm moth</name>
    <name type="synonym">Eumeta japonica</name>
    <dbReference type="NCBI Taxonomy" id="151549"/>
    <lineage>
        <taxon>Eukaryota</taxon>
        <taxon>Metazoa</taxon>
        <taxon>Ecdysozoa</taxon>
        <taxon>Arthropoda</taxon>
        <taxon>Hexapoda</taxon>
        <taxon>Insecta</taxon>
        <taxon>Pterygota</taxon>
        <taxon>Neoptera</taxon>
        <taxon>Endopterygota</taxon>
        <taxon>Lepidoptera</taxon>
        <taxon>Glossata</taxon>
        <taxon>Ditrysia</taxon>
        <taxon>Tineoidea</taxon>
        <taxon>Psychidae</taxon>
        <taxon>Oiketicinae</taxon>
        <taxon>Eumeta</taxon>
    </lineage>
</organism>
<dbReference type="OrthoDB" id="274660at2759"/>
<reference evidence="1 2" key="1">
    <citation type="journal article" date="2019" name="Commun. Biol.">
        <title>The bagworm genome reveals a unique fibroin gene that provides high tensile strength.</title>
        <authorList>
            <person name="Kono N."/>
            <person name="Nakamura H."/>
            <person name="Ohtoshi R."/>
            <person name="Tomita M."/>
            <person name="Numata K."/>
            <person name="Arakawa K."/>
        </authorList>
    </citation>
    <scope>NUCLEOTIDE SEQUENCE [LARGE SCALE GENOMIC DNA]</scope>
</reference>
<dbReference type="EMBL" id="BGZK01004742">
    <property type="protein sequence ID" value="GBP10670.1"/>
    <property type="molecule type" value="Genomic_DNA"/>
</dbReference>
<evidence type="ECO:0000313" key="2">
    <source>
        <dbReference type="Proteomes" id="UP000299102"/>
    </source>
</evidence>
<dbReference type="STRING" id="151549.A0A4C1TAS2"/>
<gene>
    <name evidence="1" type="ORF">EVAR_71768_1</name>
</gene>
<name>A0A4C1TAS2_EUMVA</name>
<evidence type="ECO:0000313" key="1">
    <source>
        <dbReference type="EMBL" id="GBP10670.1"/>
    </source>
</evidence>
<proteinExistence type="predicted"/>
<sequence>MPPTEKSIEGMLCLSRHEHCPWDEALKSTELPWNGLRYACLKILHLYCKVFEKEEILDMVIRLQRLRSACCVPWKASQVLDDIIALVTTAVSRRGPFLGSRTTCSITHATLPL</sequence>
<protein>
    <submittedName>
        <fullName evidence="1">Uncharacterized protein</fullName>
    </submittedName>
</protein>
<keyword evidence="2" id="KW-1185">Reference proteome</keyword>
<dbReference type="AlphaFoldDB" id="A0A4C1TAS2"/>
<dbReference type="Proteomes" id="UP000299102">
    <property type="component" value="Unassembled WGS sequence"/>
</dbReference>
<accession>A0A4C1TAS2</accession>